<comment type="subcellular location">
    <subcellularLocation>
        <location evidence="3">Cytoplasm</location>
    </subcellularLocation>
    <text evidence="3">The tmRNA-SmpB complex associates with stalled 70S ribosomes.</text>
</comment>
<dbReference type="GO" id="GO:0070930">
    <property type="term" value="P:trans-translation-dependent protein tagging"/>
    <property type="evidence" value="ECO:0007669"/>
    <property type="project" value="TreeGrafter"/>
</dbReference>
<dbReference type="PANTHER" id="PTHR30308:SF2">
    <property type="entry name" value="SSRA-BINDING PROTEIN"/>
    <property type="match status" value="1"/>
</dbReference>
<dbReference type="NCBIfam" id="NF003843">
    <property type="entry name" value="PRK05422.1"/>
    <property type="match status" value="1"/>
</dbReference>
<comment type="caution">
    <text evidence="4">The sequence shown here is derived from an EMBL/GenBank/DDBJ whole genome shotgun (WGS) entry which is preliminary data.</text>
</comment>
<dbReference type="InterPro" id="IPR000037">
    <property type="entry name" value="SsrA-bd_prot"/>
</dbReference>
<proteinExistence type="inferred from homology"/>
<keyword evidence="1 3" id="KW-0963">Cytoplasm</keyword>
<evidence type="ECO:0000256" key="3">
    <source>
        <dbReference type="HAMAP-Rule" id="MF_00023"/>
    </source>
</evidence>
<sequence>MAKPYTQNRKASFDYQISEKFEAGISLTGHEVKAIKAGKMILDGAFVVVQDGSAQLLNAQIQPYQPNNTPEGYDPSRTRQLLLHKKEIAEIIKAKEGSNLTVIPVSVYNKGNKIKLEIGLAKRKKKIDKRDSIKKRDFERREKRIIR</sequence>
<dbReference type="AlphaFoldDB" id="A0A2H0UQC5"/>
<dbReference type="PROSITE" id="PS01317">
    <property type="entry name" value="SSRP"/>
    <property type="match status" value="1"/>
</dbReference>
<dbReference type="Gene3D" id="2.40.280.10">
    <property type="match status" value="1"/>
</dbReference>
<evidence type="ECO:0000313" key="4">
    <source>
        <dbReference type="EMBL" id="PIR88600.1"/>
    </source>
</evidence>
<dbReference type="GO" id="GO:0005829">
    <property type="term" value="C:cytosol"/>
    <property type="evidence" value="ECO:0007669"/>
    <property type="project" value="TreeGrafter"/>
</dbReference>
<evidence type="ECO:0000256" key="1">
    <source>
        <dbReference type="ARBA" id="ARBA00022490"/>
    </source>
</evidence>
<dbReference type="CDD" id="cd09294">
    <property type="entry name" value="SmpB"/>
    <property type="match status" value="1"/>
</dbReference>
<dbReference type="InterPro" id="IPR020081">
    <property type="entry name" value="SsrA-bd_prot_CS"/>
</dbReference>
<protein>
    <recommendedName>
        <fullName evidence="3">SsrA-binding protein</fullName>
    </recommendedName>
    <alternativeName>
        <fullName evidence="3">Small protein B</fullName>
    </alternativeName>
</protein>
<evidence type="ECO:0000313" key="5">
    <source>
        <dbReference type="Proteomes" id="UP000229615"/>
    </source>
</evidence>
<dbReference type="SUPFAM" id="SSF74982">
    <property type="entry name" value="Small protein B (SmpB)"/>
    <property type="match status" value="1"/>
</dbReference>
<dbReference type="HAMAP" id="MF_00023">
    <property type="entry name" value="SmpB"/>
    <property type="match status" value="1"/>
</dbReference>
<accession>A0A2H0UQC5</accession>
<dbReference type="NCBIfam" id="TIGR00086">
    <property type="entry name" value="smpB"/>
    <property type="match status" value="1"/>
</dbReference>
<dbReference type="GO" id="GO:0003723">
    <property type="term" value="F:RNA binding"/>
    <property type="evidence" value="ECO:0007669"/>
    <property type="project" value="UniProtKB-UniRule"/>
</dbReference>
<dbReference type="Pfam" id="PF01668">
    <property type="entry name" value="SmpB"/>
    <property type="match status" value="1"/>
</dbReference>
<organism evidence="4 5">
    <name type="scientific">Candidatus Harrisonbacteria bacterium CG10_big_fil_rev_8_21_14_0_10_44_23</name>
    <dbReference type="NCBI Taxonomy" id="1974585"/>
    <lineage>
        <taxon>Bacteria</taxon>
        <taxon>Candidatus Harrisoniibacteriota</taxon>
    </lineage>
</organism>
<comment type="similarity">
    <text evidence="3">Belongs to the SmpB family.</text>
</comment>
<dbReference type="EMBL" id="PFBB01000014">
    <property type="protein sequence ID" value="PIR88600.1"/>
    <property type="molecule type" value="Genomic_DNA"/>
</dbReference>
<keyword evidence="2 3" id="KW-0694">RNA-binding</keyword>
<reference evidence="5" key="1">
    <citation type="submission" date="2017-09" db="EMBL/GenBank/DDBJ databases">
        <title>Depth-based differentiation of microbial function through sediment-hosted aquifers and enrichment of novel symbionts in the deep terrestrial subsurface.</title>
        <authorList>
            <person name="Probst A.J."/>
            <person name="Ladd B."/>
            <person name="Jarett J.K."/>
            <person name="Geller-Mcgrath D.E."/>
            <person name="Sieber C.M.K."/>
            <person name="Emerson J.B."/>
            <person name="Anantharaman K."/>
            <person name="Thomas B.C."/>
            <person name="Malmstrom R."/>
            <person name="Stieglmeier M."/>
            <person name="Klingl A."/>
            <person name="Woyke T."/>
            <person name="Ryan C.M."/>
            <person name="Banfield J.F."/>
        </authorList>
    </citation>
    <scope>NUCLEOTIDE SEQUENCE [LARGE SCALE GENOMIC DNA]</scope>
</reference>
<dbReference type="InterPro" id="IPR023620">
    <property type="entry name" value="SmpB"/>
</dbReference>
<dbReference type="PANTHER" id="PTHR30308">
    <property type="entry name" value="TMRNA-BINDING COMPONENT OF TRANS-TRANSLATION TAGGING COMPLEX"/>
    <property type="match status" value="1"/>
</dbReference>
<evidence type="ECO:0000256" key="2">
    <source>
        <dbReference type="ARBA" id="ARBA00022884"/>
    </source>
</evidence>
<dbReference type="GO" id="GO:0070929">
    <property type="term" value="P:trans-translation"/>
    <property type="evidence" value="ECO:0007669"/>
    <property type="project" value="UniProtKB-UniRule"/>
</dbReference>
<dbReference type="Proteomes" id="UP000229615">
    <property type="component" value="Unassembled WGS sequence"/>
</dbReference>
<name>A0A2H0UQC5_9BACT</name>
<gene>
    <name evidence="3" type="primary">smpB</name>
    <name evidence="4" type="ORF">COU09_01290</name>
</gene>
<comment type="function">
    <text evidence="3">Required for rescue of stalled ribosomes mediated by trans-translation. Binds to transfer-messenger RNA (tmRNA), required for stable association of tmRNA with ribosomes. tmRNA and SmpB together mimic tRNA shape, replacing the anticodon stem-loop with SmpB. tmRNA is encoded by the ssrA gene; the 2 termini fold to resemble tRNA(Ala) and it encodes a 'tag peptide', a short internal open reading frame. During trans-translation Ala-aminoacylated tmRNA acts like a tRNA, entering the A-site of stalled ribosomes, displacing the stalled mRNA. The ribosome then switches to translate the ORF on the tmRNA; the nascent peptide is terminated with the 'tag peptide' encoded by the tmRNA and targeted for degradation. The ribosome is freed to recommence translation, which seems to be the essential function of trans-translation.</text>
</comment>